<accession>A0A2V3IFE2</accession>
<dbReference type="STRING" id="448386.A0A2V3IFE2"/>
<dbReference type="Gene3D" id="1.20.1270.10">
    <property type="match status" value="1"/>
</dbReference>
<dbReference type="Pfam" id="PF00012">
    <property type="entry name" value="HSP70"/>
    <property type="match status" value="1"/>
</dbReference>
<dbReference type="FunFam" id="3.30.420.40:FF:000171">
    <property type="entry name" value="Heat shock 70 kDa protein 4"/>
    <property type="match status" value="2"/>
</dbReference>
<dbReference type="InterPro" id="IPR013126">
    <property type="entry name" value="Hsp_70_fam"/>
</dbReference>
<dbReference type="PRINTS" id="PR00301">
    <property type="entry name" value="HEATSHOCK70"/>
</dbReference>
<keyword evidence="2" id="KW-0067">ATP-binding</keyword>
<dbReference type="InterPro" id="IPR029048">
    <property type="entry name" value="HSP70_C_sf"/>
</dbReference>
<dbReference type="InterPro" id="IPR029047">
    <property type="entry name" value="HSP70_peptide-bd_sf"/>
</dbReference>
<dbReference type="OrthoDB" id="434160at2759"/>
<evidence type="ECO:0000256" key="2">
    <source>
        <dbReference type="ARBA" id="ARBA00022840"/>
    </source>
</evidence>
<dbReference type="CDD" id="cd11732">
    <property type="entry name" value="ASKHA_NBD_HSP70_HSP105-110-like"/>
    <property type="match status" value="1"/>
</dbReference>
<dbReference type="Proteomes" id="UP000247409">
    <property type="component" value="Unassembled WGS sequence"/>
</dbReference>
<feature type="region of interest" description="Disordered" evidence="3">
    <location>
        <begin position="519"/>
        <end position="599"/>
    </location>
</feature>
<dbReference type="GO" id="GO:0005829">
    <property type="term" value="C:cytosol"/>
    <property type="evidence" value="ECO:0007669"/>
    <property type="project" value="TreeGrafter"/>
</dbReference>
<dbReference type="InterPro" id="IPR043129">
    <property type="entry name" value="ATPase_NBD"/>
</dbReference>
<evidence type="ECO:0000256" key="3">
    <source>
        <dbReference type="SAM" id="MobiDB-lite"/>
    </source>
</evidence>
<dbReference type="Gene3D" id="3.90.640.10">
    <property type="entry name" value="Actin, Chain A, domain 4"/>
    <property type="match status" value="1"/>
</dbReference>
<dbReference type="SUPFAM" id="SSF100934">
    <property type="entry name" value="Heat shock protein 70kD (HSP70), C-terminal subdomain"/>
    <property type="match status" value="1"/>
</dbReference>
<keyword evidence="5" id="KW-1185">Reference proteome</keyword>
<dbReference type="PANTHER" id="PTHR45639">
    <property type="entry name" value="HSC70CB, ISOFORM G-RELATED"/>
    <property type="match status" value="1"/>
</dbReference>
<feature type="region of interest" description="Disordered" evidence="3">
    <location>
        <begin position="831"/>
        <end position="902"/>
    </location>
</feature>
<feature type="compositionally biased region" description="Basic and acidic residues" evidence="3">
    <location>
        <begin position="835"/>
        <end position="861"/>
    </location>
</feature>
<dbReference type="GO" id="GO:0005634">
    <property type="term" value="C:nucleus"/>
    <property type="evidence" value="ECO:0007669"/>
    <property type="project" value="TreeGrafter"/>
</dbReference>
<dbReference type="SUPFAM" id="SSF53067">
    <property type="entry name" value="Actin-like ATPase domain"/>
    <property type="match status" value="2"/>
</dbReference>
<dbReference type="Gene3D" id="2.60.34.10">
    <property type="entry name" value="Substrate Binding Domain Of DNAk, Chain A, domain 1"/>
    <property type="match status" value="1"/>
</dbReference>
<dbReference type="GO" id="GO:0140662">
    <property type="term" value="F:ATP-dependent protein folding chaperone"/>
    <property type="evidence" value="ECO:0007669"/>
    <property type="project" value="InterPro"/>
</dbReference>
<feature type="compositionally biased region" description="Basic and acidic residues" evidence="3">
    <location>
        <begin position="869"/>
        <end position="881"/>
    </location>
</feature>
<comment type="caution">
    <text evidence="4">The sequence shown here is derived from an EMBL/GenBank/DDBJ whole genome shotgun (WGS) entry which is preliminary data.</text>
</comment>
<dbReference type="GO" id="GO:0005524">
    <property type="term" value="F:ATP binding"/>
    <property type="evidence" value="ECO:0007669"/>
    <property type="project" value="UniProtKB-KW"/>
</dbReference>
<protein>
    <submittedName>
        <fullName evidence="4">Uncharacterized protein</fullName>
    </submittedName>
</protein>
<evidence type="ECO:0000313" key="5">
    <source>
        <dbReference type="Proteomes" id="UP000247409"/>
    </source>
</evidence>
<proteinExistence type="predicted"/>
<name>A0A2V3IFE2_9FLOR</name>
<reference evidence="4 5" key="1">
    <citation type="journal article" date="2018" name="Mol. Biol. Evol.">
        <title>Analysis of the draft genome of the red seaweed Gracilariopsis chorda provides insights into genome size evolution in Rhodophyta.</title>
        <authorList>
            <person name="Lee J."/>
            <person name="Yang E.C."/>
            <person name="Graf L."/>
            <person name="Yang J.H."/>
            <person name="Qiu H."/>
            <person name="Zel Zion U."/>
            <person name="Chan C.X."/>
            <person name="Stephens T.G."/>
            <person name="Weber A.P.M."/>
            <person name="Boo G.H."/>
            <person name="Boo S.M."/>
            <person name="Kim K.M."/>
            <person name="Shin Y."/>
            <person name="Jung M."/>
            <person name="Lee S.J."/>
            <person name="Yim H.S."/>
            <person name="Lee J.H."/>
            <person name="Bhattacharya D."/>
            <person name="Yoon H.S."/>
        </authorList>
    </citation>
    <scope>NUCLEOTIDE SEQUENCE [LARGE SCALE GENOMIC DNA]</scope>
    <source>
        <strain evidence="4 5">SKKU-2015</strain>
        <tissue evidence="4">Whole body</tissue>
    </source>
</reference>
<gene>
    <name evidence="4" type="ORF">BWQ96_09533</name>
</gene>
<dbReference type="Gene3D" id="3.30.420.40">
    <property type="match status" value="2"/>
</dbReference>
<organism evidence="4 5">
    <name type="scientific">Gracilariopsis chorda</name>
    <dbReference type="NCBI Taxonomy" id="448386"/>
    <lineage>
        <taxon>Eukaryota</taxon>
        <taxon>Rhodophyta</taxon>
        <taxon>Florideophyceae</taxon>
        <taxon>Rhodymeniophycidae</taxon>
        <taxon>Gracilariales</taxon>
        <taxon>Gracilariaceae</taxon>
        <taxon>Gracilariopsis</taxon>
    </lineage>
</organism>
<dbReference type="EMBL" id="NBIV01000261">
    <property type="protein sequence ID" value="PXF40771.1"/>
    <property type="molecule type" value="Genomic_DNA"/>
</dbReference>
<dbReference type="FunFam" id="3.90.640.10:FF:000004">
    <property type="entry name" value="Heat shock 70 kDa protein 4"/>
    <property type="match status" value="1"/>
</dbReference>
<dbReference type="PANTHER" id="PTHR45639:SF4">
    <property type="entry name" value="HSC70CB, ISOFORM G"/>
    <property type="match status" value="1"/>
</dbReference>
<dbReference type="Gene3D" id="3.30.30.30">
    <property type="match status" value="1"/>
</dbReference>
<evidence type="ECO:0000256" key="1">
    <source>
        <dbReference type="ARBA" id="ARBA00022741"/>
    </source>
</evidence>
<keyword evidence="1" id="KW-0547">Nucleotide-binding</keyword>
<dbReference type="AlphaFoldDB" id="A0A2V3IFE2"/>
<evidence type="ECO:0000313" key="4">
    <source>
        <dbReference type="EMBL" id="PXF40771.1"/>
    </source>
</evidence>
<sequence>MACAGIDFGAKTAVVAIARRGGIDICCNEVSNRATPTIVSFQINERHIGESGASIAAQNAKNTVAYLQRLLGVPHNTDFARKEAKRLTCKVQPEPTTGVSAAQVAYTGLESSTPGEHIFSFEALVAMFLTNLMATASNEYKAPVKDLVISVPSYYTEAQRRALLNAATIADVNVLRVVNEHAATALSYGIFRTKELPEKDPIKVAFVDIGEASTTVSIASFTNTRCEVISVATDPHLGGRNLDDLLVDKFAQQFQANYSINVLSKPKPAARLRKECEKMKKVLSTNSQAPLNIECIMNDVDVSSSIKREEFEQLSAPLVDKVRLVCERAIKQAKLKDGEKLIAVEVVGGSTRVPAFKTAIADVFAPYDAKISTTLNADECISRGCALMSAMLSPAFRVRDYVVSDINTQALDAEKIFTDGNPPECFTLVPKGNAFPCLKALTFKAPGPLTVNIRYNDPPSLPFGVEAPNVSGYLIDAPNDPDAKVRAKIRVTANGTVEMAGAQLVKEVEVEEEVVIKPPKAAQEAANGPKDVPMADATAEPEKKDAEMPDASANAKGTAPPPAEGADTGAKPTDDANAAPVGHADAEAKPVNGNIAPDAAPVPMEDVPVAPIVEKRMVKKIRTTDLQVTPLPGIGCILTAELVTVATEKEALMRANDLYIKERSEAMNSLEAYVYDLRSRIGDYGDLKDFGPDALRQELKTDLDGAENWIYSEEGDEASKSAFVERKAALVNKANPIFFRKREFEERPTRIKALEIAIDLYKKILVPGVEEYAHIPDEKKTTAQKCLEGASLWLSQEMGKQSKLAKDVDPVLTCELLNAKIGEVTSICKPIMETPKPKPKVEEKKPDAEAEKKNETAKPEENSMDTETPDAKESGAEKADPTGDEDECRGNTCCGNCGPVPV</sequence>